<evidence type="ECO:0000256" key="1">
    <source>
        <dbReference type="ARBA" id="ARBA00022729"/>
    </source>
</evidence>
<protein>
    <recommendedName>
        <fullName evidence="3">Glycosyl hydrolase-like 10 domain-containing protein</fullName>
    </recommendedName>
</protein>
<accession>A0A5C6A2F9</accession>
<dbReference type="PANTHER" id="PTHR43405">
    <property type="entry name" value="GLYCOSYL HYDROLASE DIGH"/>
    <property type="match status" value="1"/>
</dbReference>
<dbReference type="RefSeq" id="WP_146446594.1">
    <property type="nucleotide sequence ID" value="NZ_SJPR01000008.1"/>
</dbReference>
<name>A0A5C6A2F9_9BACT</name>
<feature type="chain" id="PRO_5022663697" description="Glycosyl hydrolase-like 10 domain-containing protein" evidence="2">
    <location>
        <begin position="23"/>
        <end position="366"/>
    </location>
</feature>
<dbReference type="Pfam" id="PF02638">
    <property type="entry name" value="GHL10"/>
    <property type="match status" value="1"/>
</dbReference>
<dbReference type="PANTHER" id="PTHR43405:SF1">
    <property type="entry name" value="GLYCOSYL HYDROLASE DIGH"/>
    <property type="match status" value="1"/>
</dbReference>
<feature type="signal peptide" evidence="2">
    <location>
        <begin position="1"/>
        <end position="22"/>
    </location>
</feature>
<dbReference type="EMBL" id="SJPR01000008">
    <property type="protein sequence ID" value="TWT93421.1"/>
    <property type="molecule type" value="Genomic_DNA"/>
</dbReference>
<dbReference type="InterPro" id="IPR003790">
    <property type="entry name" value="GHL10"/>
</dbReference>
<dbReference type="AlphaFoldDB" id="A0A5C6A2F9"/>
<proteinExistence type="predicted"/>
<dbReference type="Proteomes" id="UP000317421">
    <property type="component" value="Unassembled WGS sequence"/>
</dbReference>
<evidence type="ECO:0000256" key="2">
    <source>
        <dbReference type="SAM" id="SignalP"/>
    </source>
</evidence>
<evidence type="ECO:0000313" key="4">
    <source>
        <dbReference type="EMBL" id="TWT93421.1"/>
    </source>
</evidence>
<dbReference type="OrthoDB" id="9760892at2"/>
<dbReference type="Gene3D" id="3.20.20.80">
    <property type="entry name" value="Glycosidases"/>
    <property type="match status" value="1"/>
</dbReference>
<gene>
    <name evidence="4" type="ORF">Pla108_39150</name>
</gene>
<reference evidence="4 5" key="1">
    <citation type="submission" date="2019-02" db="EMBL/GenBank/DDBJ databases">
        <title>Deep-cultivation of Planctomycetes and their phenomic and genomic characterization uncovers novel biology.</title>
        <authorList>
            <person name="Wiegand S."/>
            <person name="Jogler M."/>
            <person name="Boedeker C."/>
            <person name="Pinto D."/>
            <person name="Vollmers J."/>
            <person name="Rivas-Marin E."/>
            <person name="Kohn T."/>
            <person name="Peeters S.H."/>
            <person name="Heuer A."/>
            <person name="Rast P."/>
            <person name="Oberbeckmann S."/>
            <person name="Bunk B."/>
            <person name="Jeske O."/>
            <person name="Meyerdierks A."/>
            <person name="Storesund J.E."/>
            <person name="Kallscheuer N."/>
            <person name="Luecker S."/>
            <person name="Lage O.M."/>
            <person name="Pohl T."/>
            <person name="Merkel B.J."/>
            <person name="Hornburger P."/>
            <person name="Mueller R.-W."/>
            <person name="Bruemmer F."/>
            <person name="Labrenz M."/>
            <person name="Spormann A.M."/>
            <person name="Op Den Camp H."/>
            <person name="Overmann J."/>
            <person name="Amann R."/>
            <person name="Jetten M.S.M."/>
            <person name="Mascher T."/>
            <person name="Medema M.H."/>
            <person name="Devos D.P."/>
            <person name="Kaster A.-K."/>
            <person name="Ovreas L."/>
            <person name="Rohde M."/>
            <person name="Galperin M.Y."/>
            <person name="Jogler C."/>
        </authorList>
    </citation>
    <scope>NUCLEOTIDE SEQUENCE [LARGE SCALE GENOMIC DNA]</scope>
    <source>
        <strain evidence="4 5">Pla108</strain>
    </source>
</reference>
<sequence precursor="true">MFCRLLFVPLFLGGSLFSTTLATEPVRGVWLAHLSKGGQSSGDYLKSVVDRCDAVGVNTIYVVTWNRGVTLYPSELMRREFGVTIDPRLEGSDPLAKLIELAHAADIRVVAWFEFGFSCSYHHPEGGPLLERRPEWAALDRQGALVSRNGFQWMNAFDPAVQDFLLAMLKEVVINYDIDGVQGDDRLPALPNTGGYDPLTVALYRSEHNGAAPPDDPKDADWIQWRADKLSRFVERAYHELKALDPELCVSWAPSVWPWSRNNYLQDWPRWAREGWGDEFCPQVYRRDPKSYRTTLAAMKQQVPAEALSKVFPGVLIALGGGYDLPSEKVRAMVEINRELGFTGEVFFYYEGLNEHAAVFDSLYSE</sequence>
<dbReference type="SUPFAM" id="SSF51445">
    <property type="entry name" value="(Trans)glycosidases"/>
    <property type="match status" value="1"/>
</dbReference>
<dbReference type="InterPro" id="IPR017853">
    <property type="entry name" value="GH"/>
</dbReference>
<organism evidence="4 5">
    <name type="scientific">Botrimarina colliarenosi</name>
    <dbReference type="NCBI Taxonomy" id="2528001"/>
    <lineage>
        <taxon>Bacteria</taxon>
        <taxon>Pseudomonadati</taxon>
        <taxon>Planctomycetota</taxon>
        <taxon>Planctomycetia</taxon>
        <taxon>Pirellulales</taxon>
        <taxon>Lacipirellulaceae</taxon>
        <taxon>Botrimarina</taxon>
    </lineage>
</organism>
<feature type="domain" description="Glycosyl hydrolase-like 10" evidence="3">
    <location>
        <begin position="26"/>
        <end position="291"/>
    </location>
</feature>
<dbReference type="InterPro" id="IPR052177">
    <property type="entry name" value="Divisome_Glycosyl_Hydrolase"/>
</dbReference>
<evidence type="ECO:0000259" key="3">
    <source>
        <dbReference type="Pfam" id="PF02638"/>
    </source>
</evidence>
<evidence type="ECO:0000313" key="5">
    <source>
        <dbReference type="Proteomes" id="UP000317421"/>
    </source>
</evidence>
<keyword evidence="5" id="KW-1185">Reference proteome</keyword>
<keyword evidence="1 2" id="KW-0732">Signal</keyword>
<comment type="caution">
    <text evidence="4">The sequence shown here is derived from an EMBL/GenBank/DDBJ whole genome shotgun (WGS) entry which is preliminary data.</text>
</comment>